<protein>
    <recommendedName>
        <fullName evidence="3">RNA-binding protein</fullName>
    </recommendedName>
</protein>
<reference evidence="1 2" key="1">
    <citation type="submission" date="2017-09" db="EMBL/GenBank/DDBJ databases">
        <title>Depth-based differentiation of microbial function through sediment-hosted aquifers and enrichment of novel symbionts in the deep terrestrial subsurface.</title>
        <authorList>
            <person name="Probst A.J."/>
            <person name="Ladd B."/>
            <person name="Jarett J.K."/>
            <person name="Geller-Mcgrath D.E."/>
            <person name="Sieber C.M."/>
            <person name="Emerson J.B."/>
            <person name="Anantharaman K."/>
            <person name="Thomas B.C."/>
            <person name="Malmstrom R."/>
            <person name="Stieglmeier M."/>
            <person name="Klingl A."/>
            <person name="Woyke T."/>
            <person name="Ryan C.M."/>
            <person name="Banfield J.F."/>
        </authorList>
    </citation>
    <scope>NUCLEOTIDE SEQUENCE [LARGE SCALE GENOMIC DNA]</scope>
    <source>
        <strain evidence="1">CG11_big_fil_rev_8_21_14_0_20_42_13</strain>
    </source>
</reference>
<dbReference type="Proteomes" id="UP000229641">
    <property type="component" value="Unassembled WGS sequence"/>
</dbReference>
<accession>A0A2H0LV50</accession>
<sequence length="163" mass="19091">MSLHYIIDGYNVVKKSQAWKDKNLEEARDLFLRFLQTNKISQSLRNNITVVFDALHNPGNYVLNEDKKKYGNIKIIFSRSKDADGVIVEMVDRMPNPKNAVVITDDRQLGYRVRAQGALWVGVDEFLRKKEKKLDHKSDNIKLLPSLERKITEELSRFWLKEE</sequence>
<dbReference type="AlphaFoldDB" id="A0A2H0LV50"/>
<proteinExistence type="predicted"/>
<gene>
    <name evidence="1" type="ORF">COV72_08365</name>
</gene>
<evidence type="ECO:0008006" key="3">
    <source>
        <dbReference type="Google" id="ProtNLM"/>
    </source>
</evidence>
<dbReference type="PANTHER" id="PTHR34547:SF1">
    <property type="entry name" value="YACP-LIKE NYN DOMAIN PROTEIN"/>
    <property type="match status" value="1"/>
</dbReference>
<evidence type="ECO:0000313" key="2">
    <source>
        <dbReference type="Proteomes" id="UP000229641"/>
    </source>
</evidence>
<dbReference type="Pfam" id="PF05991">
    <property type="entry name" value="NYN_YacP"/>
    <property type="match status" value="1"/>
</dbReference>
<organism evidence="1 2">
    <name type="scientific">Candidatus Ghiorseimicrobium undicola</name>
    <dbReference type="NCBI Taxonomy" id="1974746"/>
    <lineage>
        <taxon>Bacteria</taxon>
        <taxon>Pseudomonadati</taxon>
        <taxon>Candidatus Omnitrophota</taxon>
        <taxon>Candidatus Ghiorseimicrobium</taxon>
    </lineage>
</organism>
<dbReference type="InterPro" id="IPR010298">
    <property type="entry name" value="YacP-like"/>
</dbReference>
<name>A0A2H0LV50_9BACT</name>
<dbReference type="EMBL" id="PCWA01000109">
    <property type="protein sequence ID" value="PIQ88310.1"/>
    <property type="molecule type" value="Genomic_DNA"/>
</dbReference>
<comment type="caution">
    <text evidence="1">The sequence shown here is derived from an EMBL/GenBank/DDBJ whole genome shotgun (WGS) entry which is preliminary data.</text>
</comment>
<dbReference type="PANTHER" id="PTHR34547">
    <property type="entry name" value="YACP-LIKE NYN DOMAIN PROTEIN"/>
    <property type="match status" value="1"/>
</dbReference>
<evidence type="ECO:0000313" key="1">
    <source>
        <dbReference type="EMBL" id="PIQ88310.1"/>
    </source>
</evidence>